<gene>
    <name evidence="3" type="ORF">GGR88_002025</name>
</gene>
<dbReference type="Gene3D" id="3.30.1150.10">
    <property type="match status" value="1"/>
</dbReference>
<accession>A0ABX0XMC2</accession>
<evidence type="ECO:0000256" key="1">
    <source>
        <dbReference type="SAM" id="MobiDB-lite"/>
    </source>
</evidence>
<feature type="compositionally biased region" description="Pro residues" evidence="1">
    <location>
        <begin position="71"/>
        <end position="118"/>
    </location>
</feature>
<sequence>MDRSEKIGLGVATAAHVILFGILSVGFLATPNPRALESDPMDIAFVDEVAWKSAAPEIATEVPAESVAPELGPPTPAPAPEVAPTPTPPVEAAPEPTPAPPEPAPVAQPAPRATPRPPQRAQTRPRPTPPAATRQTPAERPRGSRLGDSFRQGLTREASKSTSQTPRAASVGSSQVASLSAAIQRQVQPCANRIPNPGPGANEIRSRIRLRMNENGTLDGRPTIVGQTGVNAENGRYAQRVAELAISAFIQCSPYELPAELYAGGWEDIILNYSLPG</sequence>
<keyword evidence="4" id="KW-1185">Reference proteome</keyword>
<proteinExistence type="predicted"/>
<keyword evidence="2" id="KW-0472">Membrane</keyword>
<feature type="transmembrane region" description="Helical" evidence="2">
    <location>
        <begin position="7"/>
        <end position="29"/>
    </location>
</feature>
<name>A0ABX0XMC2_9SPHN</name>
<keyword evidence="2" id="KW-0812">Transmembrane</keyword>
<keyword evidence="2" id="KW-1133">Transmembrane helix</keyword>
<feature type="region of interest" description="Disordered" evidence="1">
    <location>
        <begin position="63"/>
        <end position="173"/>
    </location>
</feature>
<evidence type="ECO:0000313" key="4">
    <source>
        <dbReference type="Proteomes" id="UP000734218"/>
    </source>
</evidence>
<feature type="compositionally biased region" description="Polar residues" evidence="1">
    <location>
        <begin position="160"/>
        <end position="173"/>
    </location>
</feature>
<protein>
    <submittedName>
        <fullName evidence="3">Outer membrane biosynthesis protein TonB</fullName>
    </submittedName>
</protein>
<evidence type="ECO:0000313" key="3">
    <source>
        <dbReference type="EMBL" id="NJC34511.1"/>
    </source>
</evidence>
<dbReference type="Proteomes" id="UP000734218">
    <property type="component" value="Unassembled WGS sequence"/>
</dbReference>
<dbReference type="EMBL" id="JAATJE010000002">
    <property type="protein sequence ID" value="NJC34511.1"/>
    <property type="molecule type" value="Genomic_DNA"/>
</dbReference>
<reference evidence="3 4" key="1">
    <citation type="submission" date="2020-03" db="EMBL/GenBank/DDBJ databases">
        <title>Genomic Encyclopedia of Type Strains, Phase IV (KMG-IV): sequencing the most valuable type-strain genomes for metagenomic binning, comparative biology and taxonomic classification.</title>
        <authorList>
            <person name="Goeker M."/>
        </authorList>
    </citation>
    <scope>NUCLEOTIDE SEQUENCE [LARGE SCALE GENOMIC DNA]</scope>
    <source>
        <strain evidence="3 4">DSM 27651</strain>
    </source>
</reference>
<evidence type="ECO:0000256" key="2">
    <source>
        <dbReference type="SAM" id="Phobius"/>
    </source>
</evidence>
<feature type="compositionally biased region" description="Low complexity" evidence="1">
    <location>
        <begin position="119"/>
        <end position="136"/>
    </location>
</feature>
<comment type="caution">
    <text evidence="3">The sequence shown here is derived from an EMBL/GenBank/DDBJ whole genome shotgun (WGS) entry which is preliminary data.</text>
</comment>
<organism evidence="3 4">
    <name type="scientific">Sphingomonas jejuensis</name>
    <dbReference type="NCBI Taxonomy" id="904715"/>
    <lineage>
        <taxon>Bacteria</taxon>
        <taxon>Pseudomonadati</taxon>
        <taxon>Pseudomonadota</taxon>
        <taxon>Alphaproteobacteria</taxon>
        <taxon>Sphingomonadales</taxon>
        <taxon>Sphingomonadaceae</taxon>
        <taxon>Sphingomonas</taxon>
    </lineage>
</organism>
<dbReference type="RefSeq" id="WP_167954581.1">
    <property type="nucleotide sequence ID" value="NZ_JAATJE010000002.1"/>
</dbReference>